<dbReference type="PROSITE" id="PS01124">
    <property type="entry name" value="HTH_ARAC_FAMILY_2"/>
    <property type="match status" value="1"/>
</dbReference>
<gene>
    <name evidence="5" type="ORF">WMO29_14940</name>
</gene>
<dbReference type="InterPro" id="IPR020449">
    <property type="entry name" value="Tscrpt_reg_AraC-type_HTH"/>
</dbReference>
<feature type="domain" description="HTH araC/xylS-type" evidence="4">
    <location>
        <begin position="324"/>
        <end position="421"/>
    </location>
</feature>
<reference evidence="5 6" key="1">
    <citation type="submission" date="2024-03" db="EMBL/GenBank/DDBJ databases">
        <title>Human intestinal bacterial collection.</title>
        <authorList>
            <person name="Pauvert C."/>
            <person name="Hitch T.C.A."/>
            <person name="Clavel T."/>
        </authorList>
    </citation>
    <scope>NUCLEOTIDE SEQUENCE [LARGE SCALE GENOMIC DNA]</scope>
    <source>
        <strain evidence="5 6">CLA-AA-H132</strain>
    </source>
</reference>
<dbReference type="InterPro" id="IPR009057">
    <property type="entry name" value="Homeodomain-like_sf"/>
</dbReference>
<dbReference type="PRINTS" id="PR00032">
    <property type="entry name" value="HTHARAC"/>
</dbReference>
<organism evidence="5 6">
    <name type="scientific">Laedolimicola intestinihominis</name>
    <dbReference type="NCBI Taxonomy" id="3133166"/>
    <lineage>
        <taxon>Bacteria</taxon>
        <taxon>Bacillati</taxon>
        <taxon>Bacillota</taxon>
        <taxon>Clostridia</taxon>
        <taxon>Lachnospirales</taxon>
        <taxon>Lachnospiraceae</taxon>
        <taxon>Laedolimicola</taxon>
    </lineage>
</organism>
<evidence type="ECO:0000259" key="4">
    <source>
        <dbReference type="PROSITE" id="PS01124"/>
    </source>
</evidence>
<accession>A0ABV1FL05</accession>
<keyword evidence="2" id="KW-0238">DNA-binding</keyword>
<sequence>MQAYLYNIISEQQLKEILECLYSCLNLPIQALDEAGNTLCGFGTATPFCMQFKKLLSEQSAQKGSCKELHAKAAKRAMDLGEAYVFSCHANLNHIIFPLVNKDTLFGAILIGPFLMDEPDSTLLLDITRRYTVSTEHTLDLYEALSGIRIITPEMATHISRLLSYTFTPLIPSALQQLSESRSKIVQQSRISESIQMYKSVESVQGQSYPVEKENLLIRRVKERNIQDSRKVLNELLGYVFFEGGNNLNIIRSRAIELCSVLSRAAMEGGANTDVALKISNNFLQNLNSTRNQEELCLELQKTLDFFIESMFVKNSGKNSEVIKNAIQYMTQNYNKPLTLEETAAQVQLNPSYFSSLFKKSCGSSFKEYLNYIRIEESKHLLSNTNYSIIDIAIAVGFEEQSYFTRVFKKYTGLTPKQYRK</sequence>
<dbReference type="SUPFAM" id="SSF46689">
    <property type="entry name" value="Homeodomain-like"/>
    <property type="match status" value="2"/>
</dbReference>
<dbReference type="EMBL" id="JBBMFE010000018">
    <property type="protein sequence ID" value="MEQ2473768.1"/>
    <property type="molecule type" value="Genomic_DNA"/>
</dbReference>
<evidence type="ECO:0000256" key="3">
    <source>
        <dbReference type="ARBA" id="ARBA00023163"/>
    </source>
</evidence>
<evidence type="ECO:0000256" key="1">
    <source>
        <dbReference type="ARBA" id="ARBA00023015"/>
    </source>
</evidence>
<keyword evidence="1" id="KW-0805">Transcription regulation</keyword>
<dbReference type="Pfam" id="PF10114">
    <property type="entry name" value="PocR"/>
    <property type="match status" value="1"/>
</dbReference>
<protein>
    <submittedName>
        <fullName evidence="5">PocR ligand-binding domain-containing protein</fullName>
    </submittedName>
</protein>
<dbReference type="PANTHER" id="PTHR43280:SF28">
    <property type="entry name" value="HTH-TYPE TRANSCRIPTIONAL ACTIVATOR RHAS"/>
    <property type="match status" value="1"/>
</dbReference>
<dbReference type="PANTHER" id="PTHR43280">
    <property type="entry name" value="ARAC-FAMILY TRANSCRIPTIONAL REGULATOR"/>
    <property type="match status" value="1"/>
</dbReference>
<comment type="caution">
    <text evidence="5">The sequence shown here is derived from an EMBL/GenBank/DDBJ whole genome shotgun (WGS) entry which is preliminary data.</text>
</comment>
<dbReference type="RefSeq" id="WP_178039099.1">
    <property type="nucleotide sequence ID" value="NZ_JBBMFE010000018.1"/>
</dbReference>
<proteinExistence type="predicted"/>
<dbReference type="Gene3D" id="1.10.10.60">
    <property type="entry name" value="Homeodomain-like"/>
    <property type="match status" value="2"/>
</dbReference>
<dbReference type="InterPro" id="IPR018060">
    <property type="entry name" value="HTH_AraC"/>
</dbReference>
<evidence type="ECO:0000256" key="2">
    <source>
        <dbReference type="ARBA" id="ARBA00023125"/>
    </source>
</evidence>
<evidence type="ECO:0000313" key="5">
    <source>
        <dbReference type="EMBL" id="MEQ2473768.1"/>
    </source>
</evidence>
<name>A0ABV1FL05_9FIRM</name>
<dbReference type="SMART" id="SM00342">
    <property type="entry name" value="HTH_ARAC"/>
    <property type="match status" value="1"/>
</dbReference>
<dbReference type="Proteomes" id="UP001438008">
    <property type="component" value="Unassembled WGS sequence"/>
</dbReference>
<keyword evidence="6" id="KW-1185">Reference proteome</keyword>
<dbReference type="Pfam" id="PF12833">
    <property type="entry name" value="HTH_18"/>
    <property type="match status" value="1"/>
</dbReference>
<dbReference type="PROSITE" id="PS00041">
    <property type="entry name" value="HTH_ARAC_FAMILY_1"/>
    <property type="match status" value="1"/>
</dbReference>
<dbReference type="InterPro" id="IPR018062">
    <property type="entry name" value="HTH_AraC-typ_CS"/>
</dbReference>
<keyword evidence="3" id="KW-0804">Transcription</keyword>
<dbReference type="InterPro" id="IPR018771">
    <property type="entry name" value="PocR_dom"/>
</dbReference>
<evidence type="ECO:0000313" key="6">
    <source>
        <dbReference type="Proteomes" id="UP001438008"/>
    </source>
</evidence>